<dbReference type="EMBL" id="JACEIK010000014">
    <property type="protein sequence ID" value="MCD7446479.1"/>
    <property type="molecule type" value="Genomic_DNA"/>
</dbReference>
<gene>
    <name evidence="2" type="ORF">HAX54_007793</name>
</gene>
<dbReference type="PANTHER" id="PTHR48102">
    <property type="entry name" value="ATP-DEPENDENT CLP PROTEASE ATP-BINDING SUBUNIT CLPX-LIKE, MITOCHONDRIAL-RELATED"/>
    <property type="match status" value="1"/>
</dbReference>
<proteinExistence type="predicted"/>
<name>A0ABS8RI39_DATST</name>
<comment type="caution">
    <text evidence="2">The sequence shown here is derived from an EMBL/GenBank/DDBJ whole genome shotgun (WGS) entry which is preliminary data.</text>
</comment>
<reference evidence="2 3" key="1">
    <citation type="journal article" date="2021" name="BMC Genomics">
        <title>Datura genome reveals duplications of psychoactive alkaloid biosynthetic genes and high mutation rate following tissue culture.</title>
        <authorList>
            <person name="Rajewski A."/>
            <person name="Carter-House D."/>
            <person name="Stajich J."/>
            <person name="Litt A."/>
        </authorList>
    </citation>
    <scope>NUCLEOTIDE SEQUENCE [LARGE SCALE GENOMIC DNA]</scope>
    <source>
        <strain evidence="2">AR-01</strain>
    </source>
</reference>
<protein>
    <recommendedName>
        <fullName evidence="1">ATPase AAA-type core domain-containing protein</fullName>
    </recommendedName>
</protein>
<dbReference type="SUPFAM" id="SSF52540">
    <property type="entry name" value="P-loop containing nucleoside triphosphate hydrolases"/>
    <property type="match status" value="1"/>
</dbReference>
<evidence type="ECO:0000313" key="3">
    <source>
        <dbReference type="Proteomes" id="UP000823775"/>
    </source>
</evidence>
<organism evidence="2 3">
    <name type="scientific">Datura stramonium</name>
    <name type="common">Jimsonweed</name>
    <name type="synonym">Common thornapple</name>
    <dbReference type="NCBI Taxonomy" id="4076"/>
    <lineage>
        <taxon>Eukaryota</taxon>
        <taxon>Viridiplantae</taxon>
        <taxon>Streptophyta</taxon>
        <taxon>Embryophyta</taxon>
        <taxon>Tracheophyta</taxon>
        <taxon>Spermatophyta</taxon>
        <taxon>Magnoliopsida</taxon>
        <taxon>eudicotyledons</taxon>
        <taxon>Gunneridae</taxon>
        <taxon>Pentapetalae</taxon>
        <taxon>asterids</taxon>
        <taxon>lamiids</taxon>
        <taxon>Solanales</taxon>
        <taxon>Solanaceae</taxon>
        <taxon>Solanoideae</taxon>
        <taxon>Datureae</taxon>
        <taxon>Datura</taxon>
    </lineage>
</organism>
<dbReference type="InterPro" id="IPR027417">
    <property type="entry name" value="P-loop_NTPase"/>
</dbReference>
<evidence type="ECO:0000259" key="1">
    <source>
        <dbReference type="Pfam" id="PF07724"/>
    </source>
</evidence>
<feature type="domain" description="ATPase AAA-type core" evidence="1">
    <location>
        <begin position="84"/>
        <end position="147"/>
    </location>
</feature>
<accession>A0ABS8RI39</accession>
<dbReference type="Proteomes" id="UP000823775">
    <property type="component" value="Unassembled WGS sequence"/>
</dbReference>
<sequence>MHNETVKSLSSAEVESYMFSLELKSVAWHGTSAVMDFKAFELIHIFAWQSSDSFCFLTRPLFCWTIIKYTCFSKEAGYVGEDVESLLYKSLEAADFNVEAAQQGVAYIDEADKITKKAKSLNIGRDVSGEGVQQALLKMLEGTIVSVPDNRARKHPRGDTIQVCLFLPGVYADKSFQDDVCVIVGPLHS</sequence>
<dbReference type="InterPro" id="IPR050052">
    <property type="entry name" value="ATP-dep_Clp_protease_ClpX"/>
</dbReference>
<dbReference type="Pfam" id="PF07724">
    <property type="entry name" value="AAA_2"/>
    <property type="match status" value="1"/>
</dbReference>
<keyword evidence="3" id="KW-1185">Reference proteome</keyword>
<dbReference type="InterPro" id="IPR003959">
    <property type="entry name" value="ATPase_AAA_core"/>
</dbReference>
<evidence type="ECO:0000313" key="2">
    <source>
        <dbReference type="EMBL" id="MCD7446479.1"/>
    </source>
</evidence>
<dbReference type="Gene3D" id="3.40.50.300">
    <property type="entry name" value="P-loop containing nucleotide triphosphate hydrolases"/>
    <property type="match status" value="1"/>
</dbReference>
<dbReference type="PANTHER" id="PTHR48102:SF4">
    <property type="entry name" value="CLP PROTEASE REGULATORY SUBUNIT CLPX2, MITOCHONDRIAL"/>
    <property type="match status" value="1"/>
</dbReference>